<feature type="transmembrane region" description="Helical" evidence="2">
    <location>
        <begin position="134"/>
        <end position="156"/>
    </location>
</feature>
<name>A0ABY2RE51_9NOCA</name>
<keyword evidence="2" id="KW-0812">Transmembrane</keyword>
<feature type="compositionally biased region" description="Low complexity" evidence="1">
    <location>
        <begin position="42"/>
        <end position="60"/>
    </location>
</feature>
<comment type="caution">
    <text evidence="3">The sequence shown here is derived from an EMBL/GenBank/DDBJ whole genome shotgun (WGS) entry which is preliminary data.</text>
</comment>
<reference evidence="3 4" key="1">
    <citation type="submission" date="2019-04" db="EMBL/GenBank/DDBJ databases">
        <title>Rhodococcus oryzae sp. nov., a novel actinomycete isolated from rhizosphere soil of rice (Oryza sativa L.).</title>
        <authorList>
            <person name="Li C."/>
        </authorList>
    </citation>
    <scope>NUCLEOTIDE SEQUENCE [LARGE SCALE GENOMIC DNA]</scope>
    <source>
        <strain evidence="3 4">NEAU-CX67</strain>
    </source>
</reference>
<feature type="region of interest" description="Disordered" evidence="1">
    <location>
        <begin position="26"/>
        <end position="70"/>
    </location>
</feature>
<feature type="transmembrane region" description="Helical" evidence="2">
    <location>
        <begin position="98"/>
        <end position="122"/>
    </location>
</feature>
<dbReference type="Proteomes" id="UP000305109">
    <property type="component" value="Unassembled WGS sequence"/>
</dbReference>
<accession>A0ABY2RE51</accession>
<evidence type="ECO:0000256" key="2">
    <source>
        <dbReference type="SAM" id="Phobius"/>
    </source>
</evidence>
<gene>
    <name evidence="3" type="ORF">FCG67_22745</name>
</gene>
<keyword evidence="2" id="KW-1133">Transmembrane helix</keyword>
<dbReference type="EMBL" id="SUMD01000014">
    <property type="protein sequence ID" value="TJZ74142.1"/>
    <property type="molecule type" value="Genomic_DNA"/>
</dbReference>
<keyword evidence="4" id="KW-1185">Reference proteome</keyword>
<evidence type="ECO:0000313" key="3">
    <source>
        <dbReference type="EMBL" id="TJZ74142.1"/>
    </source>
</evidence>
<protein>
    <submittedName>
        <fullName evidence="3">Uncharacterized protein</fullName>
    </submittedName>
</protein>
<evidence type="ECO:0000313" key="4">
    <source>
        <dbReference type="Proteomes" id="UP000305109"/>
    </source>
</evidence>
<sequence>MTGDGTAVDQSQVGAKLARATRLEELHKRQAAVEEPSGAGAGDTDATNASAESDGGSESGEQSERDEDSNSALLAAELRIRTLKAKNREQDIKLRKRLALWSTIFVGAQLLMSNVFFGVYLFVNRENPNSQVMIAWLTASVVEVIGILLVIARSLFPVKNGNGQGSS</sequence>
<dbReference type="RefSeq" id="WP_136911879.1">
    <property type="nucleotide sequence ID" value="NZ_SUMD01000014.1"/>
</dbReference>
<organism evidence="3 4">
    <name type="scientific">Rhodococcus oryzae</name>
    <dbReference type="NCBI Taxonomy" id="2571143"/>
    <lineage>
        <taxon>Bacteria</taxon>
        <taxon>Bacillati</taxon>
        <taxon>Actinomycetota</taxon>
        <taxon>Actinomycetes</taxon>
        <taxon>Mycobacteriales</taxon>
        <taxon>Nocardiaceae</taxon>
        <taxon>Rhodococcus</taxon>
    </lineage>
</organism>
<keyword evidence="2" id="KW-0472">Membrane</keyword>
<evidence type="ECO:0000256" key="1">
    <source>
        <dbReference type="SAM" id="MobiDB-lite"/>
    </source>
</evidence>
<proteinExistence type="predicted"/>